<protein>
    <submittedName>
        <fullName evidence="1">Uncharacterized protein</fullName>
    </submittedName>
</protein>
<comment type="caution">
    <text evidence="1">The sequence shown here is derived from an EMBL/GenBank/DDBJ whole genome shotgun (WGS) entry which is preliminary data.</text>
</comment>
<sequence>MADQRPRIAKVHADLPVRIAEAERHGWLGKVEGLRMSLAGGAYKLAQIDRHARWISAFPPYDDACHATPACVS</sequence>
<name>A0ABW3C911_9ACTN</name>
<organism evidence="1 2">
    <name type="scientific">Actinomadura adrarensis</name>
    <dbReference type="NCBI Taxonomy" id="1819600"/>
    <lineage>
        <taxon>Bacteria</taxon>
        <taxon>Bacillati</taxon>
        <taxon>Actinomycetota</taxon>
        <taxon>Actinomycetes</taxon>
        <taxon>Streptosporangiales</taxon>
        <taxon>Thermomonosporaceae</taxon>
        <taxon>Actinomadura</taxon>
    </lineage>
</organism>
<evidence type="ECO:0000313" key="2">
    <source>
        <dbReference type="Proteomes" id="UP001597083"/>
    </source>
</evidence>
<dbReference type="EMBL" id="JBHTIR010000093">
    <property type="protein sequence ID" value="MFD0850748.1"/>
    <property type="molecule type" value="Genomic_DNA"/>
</dbReference>
<evidence type="ECO:0000313" key="1">
    <source>
        <dbReference type="EMBL" id="MFD0850748.1"/>
    </source>
</evidence>
<gene>
    <name evidence="1" type="ORF">ACFQ07_00690</name>
</gene>
<keyword evidence="2" id="KW-1185">Reference proteome</keyword>
<reference evidence="2" key="1">
    <citation type="journal article" date="2019" name="Int. J. Syst. Evol. Microbiol.">
        <title>The Global Catalogue of Microorganisms (GCM) 10K type strain sequencing project: providing services to taxonomists for standard genome sequencing and annotation.</title>
        <authorList>
            <consortium name="The Broad Institute Genomics Platform"/>
            <consortium name="The Broad Institute Genome Sequencing Center for Infectious Disease"/>
            <person name="Wu L."/>
            <person name="Ma J."/>
        </authorList>
    </citation>
    <scope>NUCLEOTIDE SEQUENCE [LARGE SCALE GENOMIC DNA]</scope>
    <source>
        <strain evidence="2">JCM 31696</strain>
    </source>
</reference>
<dbReference type="Proteomes" id="UP001597083">
    <property type="component" value="Unassembled WGS sequence"/>
</dbReference>
<proteinExistence type="predicted"/>
<accession>A0ABW3C911</accession>